<dbReference type="InterPro" id="IPR018496">
    <property type="entry name" value="PsdUridine_synth_RsuA/RluB_CS"/>
</dbReference>
<dbReference type="InterPro" id="IPR042092">
    <property type="entry name" value="PsdUridine_s_RsuA/RluB/E/F_cat"/>
</dbReference>
<dbReference type="Proteomes" id="UP000654604">
    <property type="component" value="Unassembled WGS sequence"/>
</dbReference>
<dbReference type="InterPro" id="IPR020103">
    <property type="entry name" value="PsdUridine_synth_cat_dom_sf"/>
</dbReference>
<dbReference type="RefSeq" id="WP_193801701.1">
    <property type="nucleotide sequence ID" value="NZ_JADEWC010000032.1"/>
</dbReference>
<keyword evidence="6" id="KW-1185">Reference proteome</keyword>
<evidence type="ECO:0000256" key="2">
    <source>
        <dbReference type="ARBA" id="ARBA00023235"/>
    </source>
</evidence>
<protein>
    <recommendedName>
        <fullName evidence="3">Pseudouridine synthase</fullName>
        <ecNumber evidence="3">5.4.99.-</ecNumber>
    </recommendedName>
</protein>
<feature type="domain" description="Pseudouridine synthase RsuA/RluA-like" evidence="4">
    <location>
        <begin position="6"/>
        <end position="154"/>
    </location>
</feature>
<proteinExistence type="inferred from homology"/>
<dbReference type="Pfam" id="PF00849">
    <property type="entry name" value="PseudoU_synth_2"/>
    <property type="match status" value="1"/>
</dbReference>
<accession>A0ABR9V6D7</accession>
<evidence type="ECO:0000313" key="5">
    <source>
        <dbReference type="EMBL" id="MBE9223463.1"/>
    </source>
</evidence>
<dbReference type="PANTHER" id="PTHR47683:SF2">
    <property type="entry name" value="RNA-BINDING S4 DOMAIN-CONTAINING PROTEIN"/>
    <property type="match status" value="1"/>
</dbReference>
<evidence type="ECO:0000256" key="1">
    <source>
        <dbReference type="ARBA" id="ARBA00008348"/>
    </source>
</evidence>
<sequence>MKKYSYILFYKPYNVLCQFTDDTPHASERETLKKYIDIPNIYSVGRLDLDSEGLLLLTDNPRVKHRLCDPSFAHPRTYWVQVENIPSLESLKKLENGVIIKGKKTKKAIALKLENEPKLPPRNPPIRYRKTIPTSWIELTLTEGRNRQVRRMTASINHPTLRLVRKAIALTPQIQLTIDNLDVGQIRELTPQERQAIESI</sequence>
<evidence type="ECO:0000313" key="6">
    <source>
        <dbReference type="Proteomes" id="UP000654604"/>
    </source>
</evidence>
<evidence type="ECO:0000259" key="4">
    <source>
        <dbReference type="Pfam" id="PF00849"/>
    </source>
</evidence>
<organism evidence="5 6">
    <name type="scientific">Cyanobacterium stanieri LEGE 03274</name>
    <dbReference type="NCBI Taxonomy" id="1828756"/>
    <lineage>
        <taxon>Bacteria</taxon>
        <taxon>Bacillati</taxon>
        <taxon>Cyanobacteriota</taxon>
        <taxon>Cyanophyceae</taxon>
        <taxon>Oscillatoriophycideae</taxon>
        <taxon>Chroococcales</taxon>
        <taxon>Geminocystaceae</taxon>
        <taxon>Cyanobacterium</taxon>
    </lineage>
</organism>
<comment type="caution">
    <text evidence="5">The sequence shown here is derived from an EMBL/GenBank/DDBJ whole genome shotgun (WGS) entry which is preliminary data.</text>
</comment>
<comment type="similarity">
    <text evidence="1 3">Belongs to the pseudouridine synthase RsuA family.</text>
</comment>
<dbReference type="EMBL" id="JADEWC010000032">
    <property type="protein sequence ID" value="MBE9223463.1"/>
    <property type="molecule type" value="Genomic_DNA"/>
</dbReference>
<gene>
    <name evidence="5" type="ORF">IQ215_12220</name>
</gene>
<dbReference type="InterPro" id="IPR050343">
    <property type="entry name" value="RsuA_PseudoU_synthase"/>
</dbReference>
<dbReference type="PANTHER" id="PTHR47683">
    <property type="entry name" value="PSEUDOURIDINE SYNTHASE FAMILY PROTEIN-RELATED"/>
    <property type="match status" value="1"/>
</dbReference>
<dbReference type="EC" id="5.4.99.-" evidence="3"/>
<dbReference type="InterPro" id="IPR000748">
    <property type="entry name" value="PsdUridine_synth_RsuA/RluB/E/F"/>
</dbReference>
<reference evidence="5 6" key="1">
    <citation type="submission" date="2020-10" db="EMBL/GenBank/DDBJ databases">
        <authorList>
            <person name="Castelo-Branco R."/>
            <person name="Eusebio N."/>
            <person name="Adriana R."/>
            <person name="Vieira A."/>
            <person name="Brugerolle De Fraissinette N."/>
            <person name="Rezende De Castro R."/>
            <person name="Schneider M.P."/>
            <person name="Vasconcelos V."/>
            <person name="Leao P.N."/>
        </authorList>
    </citation>
    <scope>NUCLEOTIDE SEQUENCE [LARGE SCALE GENOMIC DNA]</scope>
    <source>
        <strain evidence="5 6">LEGE 03274</strain>
    </source>
</reference>
<dbReference type="PROSITE" id="PS01149">
    <property type="entry name" value="PSI_RSU"/>
    <property type="match status" value="1"/>
</dbReference>
<dbReference type="Gene3D" id="3.30.70.1560">
    <property type="entry name" value="Alpha-L RNA-binding motif"/>
    <property type="match status" value="1"/>
</dbReference>
<dbReference type="InterPro" id="IPR006145">
    <property type="entry name" value="PsdUridine_synth_RsuA/RluA"/>
</dbReference>
<dbReference type="SUPFAM" id="SSF55120">
    <property type="entry name" value="Pseudouridine synthase"/>
    <property type="match status" value="1"/>
</dbReference>
<keyword evidence="2 3" id="KW-0413">Isomerase</keyword>
<evidence type="ECO:0000256" key="3">
    <source>
        <dbReference type="RuleBase" id="RU003887"/>
    </source>
</evidence>
<name>A0ABR9V6D7_9CHRO</name>
<dbReference type="InterPro" id="IPR020094">
    <property type="entry name" value="TruA/RsuA/RluB/E/F_N"/>
</dbReference>
<dbReference type="NCBIfam" id="TIGR00093">
    <property type="entry name" value="pseudouridine synthase"/>
    <property type="match status" value="1"/>
</dbReference>
<dbReference type="Gene3D" id="3.30.70.580">
    <property type="entry name" value="Pseudouridine synthase I, catalytic domain, N-terminal subdomain"/>
    <property type="match status" value="1"/>
</dbReference>